<evidence type="ECO:0000256" key="7">
    <source>
        <dbReference type="ARBA" id="ARBA00023295"/>
    </source>
</evidence>
<keyword evidence="5" id="KW-1015">Disulfide bond</keyword>
<keyword evidence="4 8" id="KW-0378">Hydrolase</keyword>
<dbReference type="SMR" id="A0A410SKQ0"/>
<dbReference type="InterPro" id="IPR050314">
    <property type="entry name" value="Glycosyl_Hydrlase_18"/>
</dbReference>
<dbReference type="FunFam" id="3.10.50.10:FF:000003">
    <property type="entry name" value="Class V chitinase CHIT5b"/>
    <property type="match status" value="1"/>
</dbReference>
<dbReference type="PANTHER" id="PTHR11177:SF360">
    <property type="entry name" value="CHITINASE 4-RELATED"/>
    <property type="match status" value="1"/>
</dbReference>
<evidence type="ECO:0000256" key="6">
    <source>
        <dbReference type="ARBA" id="ARBA00023180"/>
    </source>
</evidence>
<dbReference type="Gene3D" id="3.10.50.10">
    <property type="match status" value="1"/>
</dbReference>
<protein>
    <submittedName>
        <fullName evidence="11">Chitinase</fullName>
    </submittedName>
</protein>
<evidence type="ECO:0000256" key="4">
    <source>
        <dbReference type="ARBA" id="ARBA00022801"/>
    </source>
</evidence>
<dbReference type="InterPro" id="IPR029070">
    <property type="entry name" value="Chitinase_insertion_sf"/>
</dbReference>
<dbReference type="Gene3D" id="2.170.140.10">
    <property type="entry name" value="Chitin binding domain"/>
    <property type="match status" value="2"/>
</dbReference>
<dbReference type="GO" id="GO:0006032">
    <property type="term" value="P:chitin catabolic process"/>
    <property type="evidence" value="ECO:0007669"/>
    <property type="project" value="TreeGrafter"/>
</dbReference>
<dbReference type="CDD" id="cd02872">
    <property type="entry name" value="GH18_chitolectin_chitotriosidase"/>
    <property type="match status" value="1"/>
</dbReference>
<dbReference type="PANTHER" id="PTHR11177">
    <property type="entry name" value="CHITINASE"/>
    <property type="match status" value="1"/>
</dbReference>
<dbReference type="SUPFAM" id="SSF57625">
    <property type="entry name" value="Invertebrate chitin-binding proteins"/>
    <property type="match status" value="2"/>
</dbReference>
<keyword evidence="7 8" id="KW-0326">Glycosidase</keyword>
<evidence type="ECO:0000256" key="5">
    <source>
        <dbReference type="ARBA" id="ARBA00023157"/>
    </source>
</evidence>
<evidence type="ECO:0000259" key="10">
    <source>
        <dbReference type="PROSITE" id="PS51910"/>
    </source>
</evidence>
<dbReference type="Gene3D" id="3.20.20.80">
    <property type="entry name" value="Glycosidases"/>
    <property type="match status" value="1"/>
</dbReference>
<dbReference type="SMART" id="SM00494">
    <property type="entry name" value="ChtBD2"/>
    <property type="match status" value="2"/>
</dbReference>
<feature type="domain" description="GH18" evidence="10">
    <location>
        <begin position="49"/>
        <end position="428"/>
    </location>
</feature>
<dbReference type="PROSITE" id="PS50940">
    <property type="entry name" value="CHIT_BIND_II"/>
    <property type="match status" value="2"/>
</dbReference>
<dbReference type="GO" id="GO:0004568">
    <property type="term" value="F:chitinase activity"/>
    <property type="evidence" value="ECO:0007669"/>
    <property type="project" value="TreeGrafter"/>
</dbReference>
<dbReference type="SMART" id="SM00636">
    <property type="entry name" value="Glyco_18"/>
    <property type="match status" value="1"/>
</dbReference>
<evidence type="ECO:0000256" key="3">
    <source>
        <dbReference type="ARBA" id="ARBA00022729"/>
    </source>
</evidence>
<sequence length="616" mass="69122">MKANTATGLIIFRAALQLEDMCRYRLSAAVVVALVAVLALPIPTRGYGDELVCYFSSWARWRPGNGMFDVEDVDPFLCTHIVFSFTGLSNVTWELEVLDPWNELCPDEEGGHYCAFDRFVKLKEKNPKLKTLLAVGGWREGSEDYSVMAADPYKRQVFINSAIARIHKHGFDGLDMDWEYPGSRGGAPEDKENFVTLMQEMRRSFDEFDPPLLLSSAVAAGKSIIDEAYGVPQLVPVMDKWHIMAYDYHGAWENFTHHNTPLCGYYLDEEEFLTFNVRFTVQYYLDLGVPKDKMVMGIATYGRCWTLDNINDHGMLAPAHLPGPAGPYIRIPGTLGYNEICERLQESGDDCVVVHDPNLFEPYFYCHYDKIWCGFDDADSVYLKARYARNNGLAGVMVWQIDTDDFKPLCQQERFHLINQMKRAIQAPAGGDELVCPDFGTVTEASSTTEISSTTTTITSTTTELLTTTAIESTTTSTTTTITTTVDPGSTTTRNPSLRPDCTGLPDGTSFPHADCNKYWVCISELGILELCGPGTVWDQDLHLCNWEGDVDLSHCHQWICSVDNTYYPHPDCDKYYWCSQGSPVLEQCPSGTFWSQDMVHCVNPSDVDTSTCNIP</sequence>
<dbReference type="EMBL" id="MH589127">
    <property type="protein sequence ID" value="QAT96398.1"/>
    <property type="molecule type" value="mRNA"/>
</dbReference>
<keyword evidence="6" id="KW-0325">Glycoprotein</keyword>
<comment type="similarity">
    <text evidence="1">Belongs to the glycosyl hydrolase 18 family. Chitinase class II subfamily.</text>
</comment>
<dbReference type="SUPFAM" id="SSF51445">
    <property type="entry name" value="(Trans)glycosidases"/>
    <property type="match status" value="1"/>
</dbReference>
<evidence type="ECO:0000256" key="1">
    <source>
        <dbReference type="ARBA" id="ARBA00009121"/>
    </source>
</evidence>
<organism evidence="11">
    <name type="scientific">Portunus trituberculatus</name>
    <name type="common">Swimming crab</name>
    <name type="synonym">Neptunus trituberculatus</name>
    <dbReference type="NCBI Taxonomy" id="210409"/>
    <lineage>
        <taxon>Eukaryota</taxon>
        <taxon>Metazoa</taxon>
        <taxon>Ecdysozoa</taxon>
        <taxon>Arthropoda</taxon>
        <taxon>Crustacea</taxon>
        <taxon>Multicrustacea</taxon>
        <taxon>Malacostraca</taxon>
        <taxon>Eumalacostraca</taxon>
        <taxon>Eucarida</taxon>
        <taxon>Decapoda</taxon>
        <taxon>Pleocyemata</taxon>
        <taxon>Brachyura</taxon>
        <taxon>Eubrachyura</taxon>
        <taxon>Portunoidea</taxon>
        <taxon>Portunidae</taxon>
        <taxon>Portuninae</taxon>
        <taxon>Portunus</taxon>
    </lineage>
</organism>
<name>A0A410SKQ0_PORTR</name>
<proteinExistence type="evidence at transcript level"/>
<dbReference type="InterPro" id="IPR011583">
    <property type="entry name" value="Chitinase_II/V-like_cat"/>
</dbReference>
<dbReference type="Pfam" id="PF01607">
    <property type="entry name" value="CBM_14"/>
    <property type="match status" value="2"/>
</dbReference>
<reference evidence="11" key="1">
    <citation type="submission" date="2018-07" db="EMBL/GenBank/DDBJ databases">
        <authorList>
            <person name="Song L."/>
        </authorList>
    </citation>
    <scope>NUCLEOTIDE SEQUENCE</scope>
</reference>
<evidence type="ECO:0000256" key="2">
    <source>
        <dbReference type="ARBA" id="ARBA00022669"/>
    </source>
</evidence>
<dbReference type="SUPFAM" id="SSF54556">
    <property type="entry name" value="Chitinase insertion domain"/>
    <property type="match status" value="1"/>
</dbReference>
<evidence type="ECO:0000313" key="11">
    <source>
        <dbReference type="EMBL" id="QAT96398.1"/>
    </source>
</evidence>
<accession>A0A410SKQ0</accession>
<evidence type="ECO:0000256" key="8">
    <source>
        <dbReference type="RuleBase" id="RU000489"/>
    </source>
</evidence>
<dbReference type="InterPro" id="IPR001223">
    <property type="entry name" value="Glyco_hydro18_cat"/>
</dbReference>
<dbReference type="GO" id="GO:0005975">
    <property type="term" value="P:carbohydrate metabolic process"/>
    <property type="evidence" value="ECO:0007669"/>
    <property type="project" value="InterPro"/>
</dbReference>
<keyword evidence="3" id="KW-0732">Signal</keyword>
<gene>
    <name evidence="11" type="primary">Cht4A</name>
</gene>
<dbReference type="InterPro" id="IPR017853">
    <property type="entry name" value="GH"/>
</dbReference>
<dbReference type="PROSITE" id="PS51910">
    <property type="entry name" value="GH18_2"/>
    <property type="match status" value="1"/>
</dbReference>
<dbReference type="AlphaFoldDB" id="A0A410SKQ0"/>
<dbReference type="PROSITE" id="PS01095">
    <property type="entry name" value="GH18_1"/>
    <property type="match status" value="1"/>
</dbReference>
<dbReference type="OrthoDB" id="73875at2759"/>
<feature type="domain" description="Chitin-binding type-2" evidence="9">
    <location>
        <begin position="499"/>
        <end position="556"/>
    </location>
</feature>
<evidence type="ECO:0000259" key="9">
    <source>
        <dbReference type="PROSITE" id="PS50940"/>
    </source>
</evidence>
<dbReference type="Pfam" id="PF00704">
    <property type="entry name" value="Glyco_hydro_18"/>
    <property type="match status" value="1"/>
</dbReference>
<dbReference type="GO" id="GO:0008061">
    <property type="term" value="F:chitin binding"/>
    <property type="evidence" value="ECO:0007669"/>
    <property type="project" value="UniProtKB-KW"/>
</dbReference>
<feature type="domain" description="Chitin-binding type-2" evidence="9">
    <location>
        <begin position="558"/>
        <end position="615"/>
    </location>
</feature>
<dbReference type="InterPro" id="IPR036508">
    <property type="entry name" value="Chitin-bd_dom_sf"/>
</dbReference>
<dbReference type="InterPro" id="IPR002557">
    <property type="entry name" value="Chitin-bd_dom"/>
</dbReference>
<dbReference type="InterPro" id="IPR001579">
    <property type="entry name" value="Glyco_hydro_18_chit_AS"/>
</dbReference>
<keyword evidence="2" id="KW-0147">Chitin-binding</keyword>
<dbReference type="GO" id="GO:0005576">
    <property type="term" value="C:extracellular region"/>
    <property type="evidence" value="ECO:0007669"/>
    <property type="project" value="InterPro"/>
</dbReference>